<organism evidence="1 2">
    <name type="scientific">Acaryochloris marina (strain MBIC 11017)</name>
    <dbReference type="NCBI Taxonomy" id="329726"/>
    <lineage>
        <taxon>Bacteria</taxon>
        <taxon>Bacillati</taxon>
        <taxon>Cyanobacteriota</taxon>
        <taxon>Cyanophyceae</taxon>
        <taxon>Acaryochloridales</taxon>
        <taxon>Acaryochloridaceae</taxon>
        <taxon>Acaryochloris</taxon>
    </lineage>
</organism>
<reference evidence="1 2" key="1">
    <citation type="journal article" date="2008" name="Proc. Natl. Acad. Sci. U.S.A.">
        <title>Niche adaptation and genome expansion in the chlorophyll d-producing cyanobacterium Acaryochloris marina.</title>
        <authorList>
            <person name="Swingley W.D."/>
            <person name="Chen M."/>
            <person name="Cheung P.C."/>
            <person name="Conrad A.L."/>
            <person name="Dejesa L.C."/>
            <person name="Hao J."/>
            <person name="Honchak B.M."/>
            <person name="Karbach L.E."/>
            <person name="Kurdoglu A."/>
            <person name="Lahiri S."/>
            <person name="Mastrian S.D."/>
            <person name="Miyashita H."/>
            <person name="Page L."/>
            <person name="Ramakrishna P."/>
            <person name="Satoh S."/>
            <person name="Sattley W.M."/>
            <person name="Shimada Y."/>
            <person name="Taylor H.L."/>
            <person name="Tomo T."/>
            <person name="Tsuchiya T."/>
            <person name="Wang Z.T."/>
            <person name="Raymond J."/>
            <person name="Mimuro M."/>
            <person name="Blankenship R.E."/>
            <person name="Touchman J.W."/>
        </authorList>
    </citation>
    <scope>NUCLEOTIDE SEQUENCE [LARGE SCALE GENOMIC DNA]</scope>
    <source>
        <strain evidence="2">MBIC 11017</strain>
    </source>
</reference>
<accession>B0C9N4</accession>
<evidence type="ECO:0000313" key="1">
    <source>
        <dbReference type="EMBL" id="ABW30182.1"/>
    </source>
</evidence>
<dbReference type="AlphaFoldDB" id="B0C9N4"/>
<evidence type="ECO:0000313" key="2">
    <source>
        <dbReference type="Proteomes" id="UP000000268"/>
    </source>
</evidence>
<name>B0C9N4_ACAM1</name>
<proteinExistence type="predicted"/>
<dbReference type="KEGG" id="amr:AM1_5220"/>
<dbReference type="EMBL" id="CP000828">
    <property type="protein sequence ID" value="ABW30182.1"/>
    <property type="molecule type" value="Genomic_DNA"/>
</dbReference>
<dbReference type="HOGENOM" id="CLU_3210987_0_0_3"/>
<protein>
    <submittedName>
        <fullName evidence="1">Uncharacterized protein</fullName>
    </submittedName>
</protein>
<gene>
    <name evidence="1" type="ordered locus">AM1_5220</name>
</gene>
<sequence length="44" mass="4872">MQTIPATATVTHTKLDAISVQLDRDHHCDSLSPLLPIGLVIHRR</sequence>
<keyword evidence="2" id="KW-1185">Reference proteome</keyword>
<dbReference type="STRING" id="329726.AM1_5220"/>
<dbReference type="Proteomes" id="UP000000268">
    <property type="component" value="Chromosome"/>
</dbReference>